<evidence type="ECO:0000313" key="13">
    <source>
        <dbReference type="Proteomes" id="UP000777482"/>
    </source>
</evidence>
<sequence>MAAPAWRQFSFWSCTPASASLPAADWTHEPTLASCVHANPLIGPDGLVLVADLEGRLSWVNERWEIEKSWRCYGDGRVHLVESRDWDPVQGRAIVVTVGEEPSSLFPILKIWLLTLPAPPAAAAAAAAVDAAATASPHLTLLRSAPISPTPNRPAPVSALAVSPTLSHIAVGLADGSVVGWKRVDELIEASLYDLEEAAARANDPAQAGGVVVASTSKLRSVVGGGGGARPFQPGGMGKLRIFWEGNKEPVTNLGITTPSPLHAATATPTLFVLTTSQILALPLAAKSKTQLSPSVLDDHGAAVGCARLLALGGGKGSAEGELAERMVVAREEAIYVYGPDGREGCWAYEGPKSYISSLHHLSVSQPSVRAADVGPLPTPYLVIVSPPQPSSLASNSATIRNHAAAARSQGSSTPITGEDKNVVAKVTLFDPENKFVAFSGTFGGGGAGGGDMAAEGSGIKTVVEAWGAIWVLTEAGQLFRLSEQPLKDSFATLFQRNLFTLAIGLAQSRGVGKDEVADIYRRYGDHLYAKADYEGAMSAYLKTVGSVQPSYVIRKFLDAQRLTHLTSYLQELHSKGLANSDITTLLLNCYTKLKDDEAISRFIHSSASDRDEDVPPFDLETAIRVLRQAGYFTHAGWLAERYHAHGEYLRIAIEDTNDFAGALNYVRQLARGQVGGDGGRDGRDEAEESMKRWGGVLLAHEPDLTTDVLVEICCGAEVDEERIRASKFDPSSGAAARKSSTNGGYDVPDDAASTAIPTTTAITTEPTSSPLPSPRAFFAHFVDHPHQFIVFLEQVLQRRFGKSVDALVPPSSLTGTEAPLPAVADLAEPSDVRQGATRDEQVLWNTLLELYISAAAAARGGDDHGGNFEARAIKLLRCRDQVPYDETQALLVCTTSGFEEGFVLLYELLGMYEEIVQYWIEASEAEPTQASLSSRIIRSLRRYGPACPSLYRLVLSHLTSSSELLSRHQADVVEILDEIDERRIMPAIQVVQLLSKNNTASLGLVREYLKRQLLADKEDTESDQALIASYRAETAKKRKEIQELSDPNAPRIFQVTRCSACQGQLDLPAVHFICLGENESQCPNCARTHGVIREIRSNNEQLAGQHDTFVQEMAESDDPFATVANAFSRGWLAYDGPDQRSGPVAV</sequence>
<keyword evidence="3" id="KW-0479">Metal-binding</keyword>
<evidence type="ECO:0000313" key="12">
    <source>
        <dbReference type="EMBL" id="KAG0655031.1"/>
    </source>
</evidence>
<comment type="subcellular location">
    <subcellularLocation>
        <location evidence="1">Endomembrane system</location>
        <topology evidence="1">Peripheral membrane protein</topology>
    </subcellularLocation>
</comment>
<dbReference type="GO" id="GO:0030897">
    <property type="term" value="C:HOPS complex"/>
    <property type="evidence" value="ECO:0007669"/>
    <property type="project" value="TreeGrafter"/>
</dbReference>
<dbReference type="Pfam" id="PF23356">
    <property type="entry name" value="TPR_PEP5_VPS11"/>
    <property type="match status" value="2"/>
</dbReference>
<dbReference type="PANTHER" id="PTHR23323">
    <property type="entry name" value="VACUOLAR PROTEIN SORTING-ASSOCIATED PROTEIN"/>
    <property type="match status" value="1"/>
</dbReference>
<evidence type="ECO:0000256" key="4">
    <source>
        <dbReference type="ARBA" id="ARBA00022771"/>
    </source>
</evidence>
<keyword evidence="4" id="KW-0863">Zinc-finger</keyword>
<proteinExistence type="predicted"/>
<dbReference type="InterPro" id="IPR024763">
    <property type="entry name" value="VPS11_C"/>
</dbReference>
<evidence type="ECO:0000259" key="11">
    <source>
        <dbReference type="Pfam" id="PF23341"/>
    </source>
</evidence>
<gene>
    <name evidence="12" type="ORF">C6P46_001277</name>
</gene>
<evidence type="ECO:0000256" key="9">
    <source>
        <dbReference type="SAM" id="MobiDB-lite"/>
    </source>
</evidence>
<dbReference type="AlphaFoldDB" id="A0A9P7B1Y9"/>
<dbReference type="GO" id="GO:0006886">
    <property type="term" value="P:intracellular protein transport"/>
    <property type="evidence" value="ECO:0007669"/>
    <property type="project" value="UniProtKB-UniRule"/>
</dbReference>
<dbReference type="GO" id="GO:0030674">
    <property type="term" value="F:protein-macromolecule adaptor activity"/>
    <property type="evidence" value="ECO:0007669"/>
    <property type="project" value="TreeGrafter"/>
</dbReference>
<dbReference type="GO" id="GO:0005768">
    <property type="term" value="C:endosome"/>
    <property type="evidence" value="ECO:0007669"/>
    <property type="project" value="TreeGrafter"/>
</dbReference>
<name>A0A9P7B1Y9_RHOMI</name>
<feature type="repeat" description="CHCR" evidence="8">
    <location>
        <begin position="541"/>
        <end position="707"/>
    </location>
</feature>
<evidence type="ECO:0000256" key="6">
    <source>
        <dbReference type="ARBA" id="ARBA00022927"/>
    </source>
</evidence>
<keyword evidence="7" id="KW-0472">Membrane</keyword>
<accession>A0A9P7B1Y9</accession>
<evidence type="ECO:0000256" key="5">
    <source>
        <dbReference type="ARBA" id="ARBA00022833"/>
    </source>
</evidence>
<dbReference type="GO" id="GO:0007033">
    <property type="term" value="P:vacuole organization"/>
    <property type="evidence" value="ECO:0007669"/>
    <property type="project" value="TreeGrafter"/>
</dbReference>
<dbReference type="GO" id="GO:0048284">
    <property type="term" value="P:organelle fusion"/>
    <property type="evidence" value="ECO:0007669"/>
    <property type="project" value="TreeGrafter"/>
</dbReference>
<dbReference type="Pfam" id="PF23341">
    <property type="entry name" value="PEP5_VPS11_N"/>
    <property type="match status" value="1"/>
</dbReference>
<dbReference type="InterPro" id="IPR057307">
    <property type="entry name" value="PEP5_VPS11_N"/>
</dbReference>
<dbReference type="Proteomes" id="UP000777482">
    <property type="component" value="Unassembled WGS sequence"/>
</dbReference>
<evidence type="ECO:0000256" key="3">
    <source>
        <dbReference type="ARBA" id="ARBA00022723"/>
    </source>
</evidence>
<evidence type="ECO:0000256" key="1">
    <source>
        <dbReference type="ARBA" id="ARBA00004184"/>
    </source>
</evidence>
<dbReference type="InterPro" id="IPR000547">
    <property type="entry name" value="Clathrin_H-chain/VPS_repeat"/>
</dbReference>
<dbReference type="PANTHER" id="PTHR23323:SF24">
    <property type="entry name" value="VACUOLAR PROTEIN SORTING-ASSOCIATED PROTEIN 11 HOMOLOG"/>
    <property type="match status" value="1"/>
</dbReference>
<evidence type="ECO:0000256" key="7">
    <source>
        <dbReference type="ARBA" id="ARBA00023136"/>
    </source>
</evidence>
<protein>
    <submittedName>
        <fullName evidence="12">Uncharacterized protein</fullName>
    </submittedName>
</protein>
<dbReference type="InterPro" id="IPR016528">
    <property type="entry name" value="VPS11"/>
</dbReference>
<dbReference type="PROSITE" id="PS50236">
    <property type="entry name" value="CHCR"/>
    <property type="match status" value="1"/>
</dbReference>
<reference evidence="12 13" key="1">
    <citation type="submission" date="2020-11" db="EMBL/GenBank/DDBJ databases">
        <title>Kefir isolates.</title>
        <authorList>
            <person name="Marcisauskas S."/>
            <person name="Kim Y."/>
            <person name="Blasche S."/>
        </authorList>
    </citation>
    <scope>NUCLEOTIDE SEQUENCE [LARGE SCALE GENOMIC DNA]</scope>
    <source>
        <strain evidence="12 13">KR</strain>
    </source>
</reference>
<feature type="domain" description="Vacuolar protein sorting protein 11 C-terminal" evidence="10">
    <location>
        <begin position="1090"/>
        <end position="1132"/>
    </location>
</feature>
<organism evidence="12 13">
    <name type="scientific">Rhodotorula mucilaginosa</name>
    <name type="common">Yeast</name>
    <name type="synonym">Rhodotorula rubra</name>
    <dbReference type="NCBI Taxonomy" id="5537"/>
    <lineage>
        <taxon>Eukaryota</taxon>
        <taxon>Fungi</taxon>
        <taxon>Dikarya</taxon>
        <taxon>Basidiomycota</taxon>
        <taxon>Pucciniomycotina</taxon>
        <taxon>Microbotryomycetes</taxon>
        <taxon>Sporidiobolales</taxon>
        <taxon>Sporidiobolaceae</taxon>
        <taxon>Rhodotorula</taxon>
    </lineage>
</organism>
<feature type="region of interest" description="Disordered" evidence="9">
    <location>
        <begin position="729"/>
        <end position="750"/>
    </location>
</feature>
<evidence type="ECO:0000259" key="10">
    <source>
        <dbReference type="Pfam" id="PF12451"/>
    </source>
</evidence>
<dbReference type="GO" id="GO:0006904">
    <property type="term" value="P:vesicle docking involved in exocytosis"/>
    <property type="evidence" value="ECO:0007669"/>
    <property type="project" value="TreeGrafter"/>
</dbReference>
<comment type="caution">
    <text evidence="12">The sequence shown here is derived from an EMBL/GenBank/DDBJ whole genome shotgun (WGS) entry which is preliminary data.</text>
</comment>
<keyword evidence="2" id="KW-0813">Transport</keyword>
<dbReference type="OrthoDB" id="26184at2759"/>
<dbReference type="InterPro" id="IPR057308">
    <property type="entry name" value="CHCR_PEP5_VPS11"/>
</dbReference>
<dbReference type="GO" id="GO:0008270">
    <property type="term" value="F:zinc ion binding"/>
    <property type="evidence" value="ECO:0007669"/>
    <property type="project" value="UniProtKB-KW"/>
</dbReference>
<evidence type="ECO:0000256" key="2">
    <source>
        <dbReference type="ARBA" id="ARBA00022448"/>
    </source>
</evidence>
<dbReference type="Pfam" id="PF12451">
    <property type="entry name" value="VPS11_C"/>
    <property type="match status" value="1"/>
</dbReference>
<dbReference type="GO" id="GO:0007032">
    <property type="term" value="P:endosome organization"/>
    <property type="evidence" value="ECO:0007669"/>
    <property type="project" value="TreeGrafter"/>
</dbReference>
<evidence type="ECO:0000256" key="8">
    <source>
        <dbReference type="PROSITE-ProRule" id="PRU01006"/>
    </source>
</evidence>
<keyword evidence="5" id="KW-0862">Zinc</keyword>
<dbReference type="EMBL" id="PUHQ01000131">
    <property type="protein sequence ID" value="KAG0655031.1"/>
    <property type="molecule type" value="Genomic_DNA"/>
</dbReference>
<dbReference type="PIRSF" id="PIRSF007860">
    <property type="entry name" value="VPS11"/>
    <property type="match status" value="1"/>
</dbReference>
<feature type="domain" description="PEP5/VPS11 N-terminal" evidence="11">
    <location>
        <begin position="6"/>
        <end position="484"/>
    </location>
</feature>
<keyword evidence="13" id="KW-1185">Reference proteome</keyword>
<keyword evidence="6" id="KW-0653">Protein transport</keyword>